<evidence type="ECO:0000256" key="1">
    <source>
        <dbReference type="ARBA" id="ARBA00010407"/>
    </source>
</evidence>
<feature type="compositionally biased region" description="Basic and acidic residues" evidence="2">
    <location>
        <begin position="48"/>
        <end position="64"/>
    </location>
</feature>
<dbReference type="EMBL" id="BSDZ01000089">
    <property type="protein sequence ID" value="GLI70062.1"/>
    <property type="molecule type" value="Genomic_DNA"/>
</dbReference>
<feature type="compositionally biased region" description="Basic residues" evidence="2">
    <location>
        <begin position="82"/>
        <end position="95"/>
    </location>
</feature>
<protein>
    <recommendedName>
        <fullName evidence="3">OTU domain-containing protein</fullName>
    </recommendedName>
</protein>
<dbReference type="SUPFAM" id="SSF54001">
    <property type="entry name" value="Cysteine proteinases"/>
    <property type="match status" value="1"/>
</dbReference>
<feature type="compositionally biased region" description="Basic residues" evidence="2">
    <location>
        <begin position="1"/>
        <end position="16"/>
    </location>
</feature>
<dbReference type="InterPro" id="IPR050704">
    <property type="entry name" value="Peptidase_C85-like"/>
</dbReference>
<keyword evidence="5" id="KW-1185">Reference proteome</keyword>
<feature type="compositionally biased region" description="Polar residues" evidence="2">
    <location>
        <begin position="27"/>
        <end position="47"/>
    </location>
</feature>
<dbReference type="Pfam" id="PF02338">
    <property type="entry name" value="OTU"/>
    <property type="match status" value="1"/>
</dbReference>
<comment type="caution">
    <text evidence="4">The sequence shown here is derived from an EMBL/GenBank/DDBJ whole genome shotgun (WGS) entry which is preliminary data.</text>
</comment>
<evidence type="ECO:0000256" key="2">
    <source>
        <dbReference type="SAM" id="MobiDB-lite"/>
    </source>
</evidence>
<dbReference type="PROSITE" id="PS50802">
    <property type="entry name" value="OTU"/>
    <property type="match status" value="1"/>
</dbReference>
<organism evidence="4 5">
    <name type="scientific">Volvox africanus</name>
    <dbReference type="NCBI Taxonomy" id="51714"/>
    <lineage>
        <taxon>Eukaryota</taxon>
        <taxon>Viridiplantae</taxon>
        <taxon>Chlorophyta</taxon>
        <taxon>core chlorophytes</taxon>
        <taxon>Chlorophyceae</taxon>
        <taxon>CS clade</taxon>
        <taxon>Chlamydomonadales</taxon>
        <taxon>Volvocaceae</taxon>
        <taxon>Volvox</taxon>
    </lineage>
</organism>
<evidence type="ECO:0000259" key="3">
    <source>
        <dbReference type="PROSITE" id="PS50802"/>
    </source>
</evidence>
<comment type="similarity">
    <text evidence="1">Belongs to the peptidase C85 family.</text>
</comment>
<dbReference type="Proteomes" id="UP001165090">
    <property type="component" value="Unassembled WGS sequence"/>
</dbReference>
<dbReference type="InterPro" id="IPR003323">
    <property type="entry name" value="OTU_dom"/>
</dbReference>
<sequence>MGRKGMKGFLKGVHKHQSSDDEAADTTPEQPSTTETKTAATPEQPSTENRKQAATDKPADKADGGDDDGDGSGPETRGQMLQRHKREMTAHKKTIQKLGSKKDEAAKLTAEIDARHARELTELDKRQKQQEQQETAATGHGTAEQLAGLELGSTQGGEPKKPTKAQKRREKLAQQDVDREQRIASEQAAMGPSDKAVEEKHLQELLLPLKLGIRDIRADGHCLYRSIEDQLIQAAAAGSRDEAAAGAGGVPDHLALRRLAASHIRSHADEFLPFIYDAEFPGRPEEQLENYCMELEGTAVWGGQLELGALAQALKKQIKVYAADMTVTLGDEHAGEGVLQLCYLRHAFGLGQHYNSLVPLGSGGGTGRSTDRLAE</sequence>
<proteinExistence type="inferred from homology"/>
<evidence type="ECO:0000313" key="4">
    <source>
        <dbReference type="EMBL" id="GLI70062.1"/>
    </source>
</evidence>
<dbReference type="PANTHER" id="PTHR12419:SF10">
    <property type="entry name" value="DEUBIQUITINASE OTUD6B"/>
    <property type="match status" value="1"/>
</dbReference>
<reference evidence="4 5" key="1">
    <citation type="journal article" date="2023" name="IScience">
        <title>Expanded male sex-determining region conserved during the evolution of homothallism in the green alga Volvox.</title>
        <authorList>
            <person name="Yamamoto K."/>
            <person name="Matsuzaki R."/>
            <person name="Mahakham W."/>
            <person name="Heman W."/>
            <person name="Sekimoto H."/>
            <person name="Kawachi M."/>
            <person name="Minakuchi Y."/>
            <person name="Toyoda A."/>
            <person name="Nozaki H."/>
        </authorList>
    </citation>
    <scope>NUCLEOTIDE SEQUENCE [LARGE SCALE GENOMIC DNA]</scope>
    <source>
        <strain evidence="4 5">NIES-4468</strain>
    </source>
</reference>
<feature type="compositionally biased region" description="Basic and acidic residues" evidence="2">
    <location>
        <begin position="100"/>
        <end position="131"/>
    </location>
</feature>
<feature type="region of interest" description="Disordered" evidence="2">
    <location>
        <begin position="1"/>
        <end position="179"/>
    </location>
</feature>
<gene>
    <name evidence="4" type="ORF">VaNZ11_014833</name>
</gene>
<evidence type="ECO:0000313" key="5">
    <source>
        <dbReference type="Proteomes" id="UP001165090"/>
    </source>
</evidence>
<name>A0ABQ5SJC6_9CHLO</name>
<feature type="domain" description="OTU" evidence="3">
    <location>
        <begin position="211"/>
        <end position="360"/>
    </location>
</feature>
<accession>A0ABQ5SJC6</accession>
<dbReference type="PANTHER" id="PTHR12419">
    <property type="entry name" value="OTU DOMAIN CONTAINING PROTEIN"/>
    <property type="match status" value="1"/>
</dbReference>
<dbReference type="Gene3D" id="3.90.70.80">
    <property type="match status" value="1"/>
</dbReference>
<dbReference type="InterPro" id="IPR038765">
    <property type="entry name" value="Papain-like_cys_pep_sf"/>
</dbReference>